<dbReference type="SMART" id="SM00822">
    <property type="entry name" value="PKS_KR"/>
    <property type="match status" value="1"/>
</dbReference>
<dbReference type="EMBL" id="JAUEHU010000011">
    <property type="protein sequence ID" value="MDN0088120.1"/>
    <property type="molecule type" value="Genomic_DNA"/>
</dbReference>
<dbReference type="PANTHER" id="PTHR43477">
    <property type="entry name" value="DIHYDROANTICAPSIN 7-DEHYDROGENASE"/>
    <property type="match status" value="1"/>
</dbReference>
<dbReference type="Gene3D" id="3.40.50.720">
    <property type="entry name" value="NAD(P)-binding Rossmann-like Domain"/>
    <property type="match status" value="1"/>
</dbReference>
<reference evidence="4" key="1">
    <citation type="submission" date="2023-06" db="EMBL/GenBank/DDBJ databases">
        <authorList>
            <person name="Polev D.E."/>
            <person name="Saitova A.T."/>
            <person name="Bogumilchik E.A."/>
            <person name="Kokorina G.I."/>
            <person name="Voskresenskaia E.A."/>
        </authorList>
    </citation>
    <scope>NUCLEOTIDE SEQUENCE</scope>
    <source>
        <strain evidence="4">2145 StPb PI</strain>
    </source>
</reference>
<sequence length="245" mass="26004">MAGKRVLITGGTSGIGLAAAELMLQQGAQVAITGITPESLENACKTLPAARIYASESGSIQEQKRLAEKIKQDFGQLDALVLNAGMGIWHSLEDWTEADFDRQMSVNFKGPFFLLQALRPLLSNPASVVITTSIAAHRGLLGAPIYGASKAALLAVMRGLTTELAADGIRINAISPGPVNTPILYKQGMDGDKFHEQFTPLLPVQRFAEAIEIAQAILFLASDESSYLYGSDIVVDGGLMATFPG</sequence>
<dbReference type="InterPro" id="IPR002347">
    <property type="entry name" value="SDR_fam"/>
</dbReference>
<dbReference type="SUPFAM" id="SSF51735">
    <property type="entry name" value="NAD(P)-binding Rossmann-fold domains"/>
    <property type="match status" value="1"/>
</dbReference>
<dbReference type="InterPro" id="IPR057326">
    <property type="entry name" value="KR_dom"/>
</dbReference>
<comment type="similarity">
    <text evidence="1">Belongs to the short-chain dehydrogenases/reductases (SDR) family.</text>
</comment>
<dbReference type="CDD" id="cd05233">
    <property type="entry name" value="SDR_c"/>
    <property type="match status" value="1"/>
</dbReference>
<evidence type="ECO:0000256" key="2">
    <source>
        <dbReference type="ARBA" id="ARBA00023002"/>
    </source>
</evidence>
<dbReference type="RefSeq" id="WP_209429075.1">
    <property type="nucleotide sequence ID" value="NZ_CPYD01000008.1"/>
</dbReference>
<dbReference type="FunFam" id="3.40.50.720:FF:000084">
    <property type="entry name" value="Short-chain dehydrogenase reductase"/>
    <property type="match status" value="1"/>
</dbReference>
<organism evidence="4 5">
    <name type="scientific">Yersinia nurmii</name>
    <dbReference type="NCBI Taxonomy" id="685706"/>
    <lineage>
        <taxon>Bacteria</taxon>
        <taxon>Pseudomonadati</taxon>
        <taxon>Pseudomonadota</taxon>
        <taxon>Gammaproteobacteria</taxon>
        <taxon>Enterobacterales</taxon>
        <taxon>Yersiniaceae</taxon>
        <taxon>Yersinia</taxon>
    </lineage>
</organism>
<accession>A0AAW7K4B0</accession>
<dbReference type="AlphaFoldDB" id="A0AAW7K4B0"/>
<protein>
    <submittedName>
        <fullName evidence="4">SDR family oxidoreductase</fullName>
    </submittedName>
</protein>
<evidence type="ECO:0000313" key="5">
    <source>
        <dbReference type="Proteomes" id="UP001167864"/>
    </source>
</evidence>
<proteinExistence type="inferred from homology"/>
<keyword evidence="2" id="KW-0560">Oxidoreductase</keyword>
<dbReference type="Proteomes" id="UP001167864">
    <property type="component" value="Unassembled WGS sequence"/>
</dbReference>
<dbReference type="PRINTS" id="PR00080">
    <property type="entry name" value="SDRFAMILY"/>
</dbReference>
<name>A0AAW7K4B0_9GAMM</name>
<gene>
    <name evidence="4" type="ORF">QVN42_12105</name>
</gene>
<dbReference type="InterPro" id="IPR051122">
    <property type="entry name" value="SDR_DHRS6-like"/>
</dbReference>
<feature type="domain" description="Ketoreductase" evidence="3">
    <location>
        <begin position="4"/>
        <end position="177"/>
    </location>
</feature>
<comment type="caution">
    <text evidence="4">The sequence shown here is derived from an EMBL/GenBank/DDBJ whole genome shotgun (WGS) entry which is preliminary data.</text>
</comment>
<dbReference type="InterPro" id="IPR036291">
    <property type="entry name" value="NAD(P)-bd_dom_sf"/>
</dbReference>
<dbReference type="PRINTS" id="PR00081">
    <property type="entry name" value="GDHRDH"/>
</dbReference>
<evidence type="ECO:0000259" key="3">
    <source>
        <dbReference type="SMART" id="SM00822"/>
    </source>
</evidence>
<dbReference type="GO" id="GO:0016491">
    <property type="term" value="F:oxidoreductase activity"/>
    <property type="evidence" value="ECO:0007669"/>
    <property type="project" value="UniProtKB-KW"/>
</dbReference>
<dbReference type="Pfam" id="PF13561">
    <property type="entry name" value="adh_short_C2"/>
    <property type="match status" value="1"/>
</dbReference>
<evidence type="ECO:0000313" key="4">
    <source>
        <dbReference type="EMBL" id="MDN0088120.1"/>
    </source>
</evidence>
<evidence type="ECO:0000256" key="1">
    <source>
        <dbReference type="ARBA" id="ARBA00006484"/>
    </source>
</evidence>
<dbReference type="PANTHER" id="PTHR43477:SF1">
    <property type="entry name" value="DIHYDROANTICAPSIN 7-DEHYDROGENASE"/>
    <property type="match status" value="1"/>
</dbReference>